<keyword evidence="1" id="KW-1133">Transmembrane helix</keyword>
<feature type="transmembrane region" description="Helical" evidence="1">
    <location>
        <begin position="126"/>
        <end position="144"/>
    </location>
</feature>
<evidence type="ECO:0000313" key="2">
    <source>
        <dbReference type="EMBL" id="ETX04835.1"/>
    </source>
</evidence>
<sequence>MQTSKHGFGLNVNADVCMTWLRVALGVIFIIGGIKLAFLGDTSALAASYTNPEKGWLSPVFADKITQILGIGVGPFLRTQGLVEIALGLLMALGIGTRVVAVIMGLMFWVFAAANPVAGEIRLSRDLALMGCCFAVAFAGAGAWSLDGRLWQRSSTFTSYQDGILVLIRLSLAFTLLTSAVFASGPFANHLNTTLPLVMVLVMGALLAVGLRPHWIMGLLALWMLYVVAASMGAKGVYFGLDSAKRELGFLVAAVVYALLGPDRWAWLEPQTSAATSAEYAESVS</sequence>
<feature type="transmembrane region" description="Helical" evidence="1">
    <location>
        <begin position="221"/>
        <end position="241"/>
    </location>
</feature>
<comment type="caution">
    <text evidence="2">The sequence shown here is derived from an EMBL/GenBank/DDBJ whole genome shotgun (WGS) entry which is preliminary data.</text>
</comment>
<feature type="transmembrane region" description="Helical" evidence="1">
    <location>
        <begin position="85"/>
        <end position="114"/>
    </location>
</feature>
<feature type="transmembrane region" description="Helical" evidence="1">
    <location>
        <begin position="20"/>
        <end position="39"/>
    </location>
</feature>
<feature type="transmembrane region" description="Helical" evidence="1">
    <location>
        <begin position="195"/>
        <end position="215"/>
    </location>
</feature>
<proteinExistence type="predicted"/>
<dbReference type="HOGENOM" id="CLU_975511_0_0_7"/>
<keyword evidence="1" id="KW-0812">Transmembrane</keyword>
<keyword evidence="3" id="KW-1185">Reference proteome</keyword>
<organism evidence="2 3">
    <name type="scientific">Candidatus Entotheonella gemina</name>
    <dbReference type="NCBI Taxonomy" id="1429439"/>
    <lineage>
        <taxon>Bacteria</taxon>
        <taxon>Pseudomonadati</taxon>
        <taxon>Nitrospinota/Tectimicrobiota group</taxon>
        <taxon>Candidatus Tectimicrobiota</taxon>
        <taxon>Candidatus Entotheonellia</taxon>
        <taxon>Candidatus Entotheonellales</taxon>
        <taxon>Candidatus Entotheonellaceae</taxon>
        <taxon>Candidatus Entotheonella</taxon>
    </lineage>
</organism>
<name>W4M3T0_9BACT</name>
<dbReference type="Proteomes" id="UP000019140">
    <property type="component" value="Unassembled WGS sequence"/>
</dbReference>
<gene>
    <name evidence="2" type="ORF">ETSY2_26480</name>
</gene>
<feature type="transmembrane region" description="Helical" evidence="1">
    <location>
        <begin position="164"/>
        <end position="183"/>
    </location>
</feature>
<evidence type="ECO:0000313" key="3">
    <source>
        <dbReference type="Proteomes" id="UP000019140"/>
    </source>
</evidence>
<protein>
    <recommendedName>
        <fullName evidence="4">DoxX family protein</fullName>
    </recommendedName>
</protein>
<dbReference type="PANTHER" id="PTHR33452">
    <property type="entry name" value="OXIDOREDUCTASE CATD-RELATED"/>
    <property type="match status" value="1"/>
</dbReference>
<accession>W4M3T0</accession>
<evidence type="ECO:0008006" key="4">
    <source>
        <dbReference type="Google" id="ProtNLM"/>
    </source>
</evidence>
<keyword evidence="1" id="KW-0472">Membrane</keyword>
<dbReference type="GO" id="GO:0005886">
    <property type="term" value="C:plasma membrane"/>
    <property type="evidence" value="ECO:0007669"/>
    <property type="project" value="TreeGrafter"/>
</dbReference>
<reference evidence="2 3" key="1">
    <citation type="journal article" date="2014" name="Nature">
        <title>An environmental bacterial taxon with a large and distinct metabolic repertoire.</title>
        <authorList>
            <person name="Wilson M.C."/>
            <person name="Mori T."/>
            <person name="Ruckert C."/>
            <person name="Uria A.R."/>
            <person name="Helf M.J."/>
            <person name="Takada K."/>
            <person name="Gernert C."/>
            <person name="Steffens U.A."/>
            <person name="Heycke N."/>
            <person name="Schmitt S."/>
            <person name="Rinke C."/>
            <person name="Helfrich E.J."/>
            <person name="Brachmann A.O."/>
            <person name="Gurgui C."/>
            <person name="Wakimoto T."/>
            <person name="Kracht M."/>
            <person name="Crusemann M."/>
            <person name="Hentschel U."/>
            <person name="Abe I."/>
            <person name="Matsunaga S."/>
            <person name="Kalinowski J."/>
            <person name="Takeyama H."/>
            <person name="Piel J."/>
        </authorList>
    </citation>
    <scope>NUCLEOTIDE SEQUENCE [LARGE SCALE GENOMIC DNA]</scope>
    <source>
        <strain evidence="3">TSY2</strain>
    </source>
</reference>
<dbReference type="InterPro" id="IPR051907">
    <property type="entry name" value="DoxX-like_oxidoreductase"/>
</dbReference>
<dbReference type="AlphaFoldDB" id="W4M3T0"/>
<dbReference type="EMBL" id="AZHX01001104">
    <property type="protein sequence ID" value="ETX04835.1"/>
    <property type="molecule type" value="Genomic_DNA"/>
</dbReference>
<dbReference type="PANTHER" id="PTHR33452:SF1">
    <property type="entry name" value="INNER MEMBRANE PROTEIN YPHA-RELATED"/>
    <property type="match status" value="1"/>
</dbReference>
<evidence type="ECO:0000256" key="1">
    <source>
        <dbReference type="SAM" id="Phobius"/>
    </source>
</evidence>